<dbReference type="RefSeq" id="WP_091271211.1">
    <property type="nucleotide sequence ID" value="NZ_FAOZ01000002.1"/>
</dbReference>
<name>A0A0S4QFJ8_9ACTN</name>
<dbReference type="Pfam" id="PF13279">
    <property type="entry name" value="4HBT_2"/>
    <property type="match status" value="1"/>
</dbReference>
<organism evidence="1 2">
    <name type="scientific">Parafrankia irregularis</name>
    <dbReference type="NCBI Taxonomy" id="795642"/>
    <lineage>
        <taxon>Bacteria</taxon>
        <taxon>Bacillati</taxon>
        <taxon>Actinomycetota</taxon>
        <taxon>Actinomycetes</taxon>
        <taxon>Frankiales</taxon>
        <taxon>Frankiaceae</taxon>
        <taxon>Parafrankia</taxon>
    </lineage>
</organism>
<dbReference type="CDD" id="cd00586">
    <property type="entry name" value="4HBT"/>
    <property type="match status" value="1"/>
</dbReference>
<dbReference type="Proteomes" id="UP000198802">
    <property type="component" value="Unassembled WGS sequence"/>
</dbReference>
<gene>
    <name evidence="1" type="ORF">Ga0074812_10212</name>
</gene>
<evidence type="ECO:0000313" key="2">
    <source>
        <dbReference type="Proteomes" id="UP000198802"/>
    </source>
</evidence>
<dbReference type="SUPFAM" id="SSF54637">
    <property type="entry name" value="Thioesterase/thiol ester dehydrase-isomerase"/>
    <property type="match status" value="1"/>
</dbReference>
<accession>A0A0S4QFJ8</accession>
<dbReference type="AlphaFoldDB" id="A0A0S4QFJ8"/>
<sequence length="160" mass="16912">MGAKYDPARIRLANYPFALTMQPRFGDMDSLGHVNNVAIAALFEEARIAMNRALLGANHGGLPHERRPLPVVAARVEIDYLGEVAYPGTYEVGVGIGRLGNTSILQVCGLFEGETCLALCDTVIVHRSENGPAPVPERVRGVLASMSFPASAQVPAGSGA</sequence>
<dbReference type="InterPro" id="IPR029069">
    <property type="entry name" value="HotDog_dom_sf"/>
</dbReference>
<dbReference type="EMBL" id="FAOZ01000002">
    <property type="protein sequence ID" value="CUU54009.1"/>
    <property type="molecule type" value="Genomic_DNA"/>
</dbReference>
<reference evidence="2" key="1">
    <citation type="submission" date="2015-11" db="EMBL/GenBank/DDBJ databases">
        <authorList>
            <person name="Varghese N."/>
        </authorList>
    </citation>
    <scope>NUCLEOTIDE SEQUENCE [LARGE SCALE GENOMIC DNA]</scope>
    <source>
        <strain evidence="2">DSM 45899</strain>
    </source>
</reference>
<proteinExistence type="predicted"/>
<keyword evidence="1" id="KW-0378">Hydrolase</keyword>
<evidence type="ECO:0000313" key="1">
    <source>
        <dbReference type="EMBL" id="CUU54009.1"/>
    </source>
</evidence>
<dbReference type="GO" id="GO:0016787">
    <property type="term" value="F:hydrolase activity"/>
    <property type="evidence" value="ECO:0007669"/>
    <property type="project" value="UniProtKB-KW"/>
</dbReference>
<keyword evidence="2" id="KW-1185">Reference proteome</keyword>
<dbReference type="Gene3D" id="3.10.129.10">
    <property type="entry name" value="Hotdog Thioesterase"/>
    <property type="match status" value="1"/>
</dbReference>
<protein>
    <submittedName>
        <fullName evidence="1">Acyl-CoA thioester hydrolase</fullName>
    </submittedName>
</protein>